<evidence type="ECO:0000256" key="5">
    <source>
        <dbReference type="ARBA" id="ARBA00022679"/>
    </source>
</evidence>
<evidence type="ECO:0000259" key="7">
    <source>
        <dbReference type="Pfam" id="PF00155"/>
    </source>
</evidence>
<dbReference type="Gene3D" id="3.40.640.10">
    <property type="entry name" value="Type I PLP-dependent aspartate aminotransferase-like (Major domain)"/>
    <property type="match status" value="1"/>
</dbReference>
<protein>
    <submittedName>
        <fullName evidence="8">Aromatic amino acid aminotransferase</fullName>
    </submittedName>
</protein>
<comment type="caution">
    <text evidence="8">The sequence shown here is derived from an EMBL/GenBank/DDBJ whole genome shotgun (WGS) entry which is preliminary data.</text>
</comment>
<evidence type="ECO:0000256" key="1">
    <source>
        <dbReference type="ARBA" id="ARBA00001933"/>
    </source>
</evidence>
<dbReference type="InterPro" id="IPR015422">
    <property type="entry name" value="PyrdxlP-dep_Trfase_small"/>
</dbReference>
<comment type="cofactor">
    <cofactor evidence="1">
        <name>pyridoxal 5'-phosphate</name>
        <dbReference type="ChEBI" id="CHEBI:597326"/>
    </cofactor>
</comment>
<sequence length="125" mass="13347">MEPLISSLGTMITPSFLTHLPLAPKDPILGVTEAFQADSNPYKVNLGVGVYTDEQGKLPLLRSVALAEDQINTLKTARGYLPIEGLGRYVRQVQTLVFGENSPVLQEGRLVTVQSLGGTGGLKLG</sequence>
<dbReference type="GO" id="GO:0042802">
    <property type="term" value="F:identical protein binding"/>
    <property type="evidence" value="ECO:0007669"/>
    <property type="project" value="TreeGrafter"/>
</dbReference>
<name>T0YM32_9ZZZZ</name>
<dbReference type="GO" id="GO:0005829">
    <property type="term" value="C:cytosol"/>
    <property type="evidence" value="ECO:0007669"/>
    <property type="project" value="TreeGrafter"/>
</dbReference>
<evidence type="ECO:0000256" key="3">
    <source>
        <dbReference type="ARBA" id="ARBA00011738"/>
    </source>
</evidence>
<dbReference type="InterPro" id="IPR004839">
    <property type="entry name" value="Aminotransferase_I/II_large"/>
</dbReference>
<dbReference type="InterPro" id="IPR015424">
    <property type="entry name" value="PyrdxlP-dep_Trfase"/>
</dbReference>
<dbReference type="Pfam" id="PF00155">
    <property type="entry name" value="Aminotran_1_2"/>
    <property type="match status" value="1"/>
</dbReference>
<dbReference type="InterPro" id="IPR015421">
    <property type="entry name" value="PyrdxlP-dep_Trfase_major"/>
</dbReference>
<dbReference type="GO" id="GO:0004838">
    <property type="term" value="F:L-tyrosine-2-oxoglutarate transaminase activity"/>
    <property type="evidence" value="ECO:0007669"/>
    <property type="project" value="TreeGrafter"/>
</dbReference>
<feature type="domain" description="Aminotransferase class I/classII large" evidence="7">
    <location>
        <begin position="43"/>
        <end position="123"/>
    </location>
</feature>
<reference evidence="8" key="2">
    <citation type="journal article" date="2014" name="ISME J.">
        <title>Microbial stratification in low pH oxic and suboxic macroscopic growths along an acid mine drainage.</title>
        <authorList>
            <person name="Mendez-Garcia C."/>
            <person name="Mesa V."/>
            <person name="Sprenger R.R."/>
            <person name="Richter M."/>
            <person name="Diez M.S."/>
            <person name="Solano J."/>
            <person name="Bargiela R."/>
            <person name="Golyshina O.V."/>
            <person name="Manteca A."/>
            <person name="Ramos J.L."/>
            <person name="Gallego J.R."/>
            <person name="Llorente I."/>
            <person name="Martins Dos Santos V.A."/>
            <person name="Jensen O.N."/>
            <person name="Pelaez A.I."/>
            <person name="Sanchez J."/>
            <person name="Ferrer M."/>
        </authorList>
    </citation>
    <scope>NUCLEOTIDE SEQUENCE</scope>
</reference>
<dbReference type="SUPFAM" id="SSF53383">
    <property type="entry name" value="PLP-dependent transferases"/>
    <property type="match status" value="1"/>
</dbReference>
<dbReference type="AlphaFoldDB" id="T0YM32"/>
<accession>T0YM32</accession>
<evidence type="ECO:0000256" key="4">
    <source>
        <dbReference type="ARBA" id="ARBA00022576"/>
    </source>
</evidence>
<dbReference type="GO" id="GO:0030170">
    <property type="term" value="F:pyridoxal phosphate binding"/>
    <property type="evidence" value="ECO:0007669"/>
    <property type="project" value="InterPro"/>
</dbReference>
<reference evidence="8" key="1">
    <citation type="submission" date="2013-08" db="EMBL/GenBank/DDBJ databases">
        <authorList>
            <person name="Mendez C."/>
            <person name="Richter M."/>
            <person name="Ferrer M."/>
            <person name="Sanchez J."/>
        </authorList>
    </citation>
    <scope>NUCLEOTIDE SEQUENCE</scope>
</reference>
<comment type="subunit">
    <text evidence="3">Homodimer.</text>
</comment>
<evidence type="ECO:0000313" key="8">
    <source>
        <dbReference type="EMBL" id="EQD34148.1"/>
    </source>
</evidence>
<comment type="similarity">
    <text evidence="2">Belongs to the class-I pyridoxal-phosphate-dependent aminotransferase family.</text>
</comment>
<keyword evidence="5 8" id="KW-0808">Transferase</keyword>
<organism evidence="8">
    <name type="scientific">mine drainage metagenome</name>
    <dbReference type="NCBI Taxonomy" id="410659"/>
    <lineage>
        <taxon>unclassified sequences</taxon>
        <taxon>metagenomes</taxon>
        <taxon>ecological metagenomes</taxon>
    </lineage>
</organism>
<feature type="non-terminal residue" evidence="8">
    <location>
        <position position="125"/>
    </location>
</feature>
<evidence type="ECO:0000256" key="2">
    <source>
        <dbReference type="ARBA" id="ARBA00007441"/>
    </source>
</evidence>
<dbReference type="PANTHER" id="PTHR11879">
    <property type="entry name" value="ASPARTATE AMINOTRANSFERASE"/>
    <property type="match status" value="1"/>
</dbReference>
<evidence type="ECO:0000256" key="6">
    <source>
        <dbReference type="ARBA" id="ARBA00022898"/>
    </source>
</evidence>
<keyword evidence="4 8" id="KW-0032">Aminotransferase</keyword>
<gene>
    <name evidence="8" type="ORF">B1A_18828</name>
</gene>
<dbReference type="InterPro" id="IPR000796">
    <property type="entry name" value="Asp_trans"/>
</dbReference>
<keyword evidence="6" id="KW-0663">Pyridoxal phosphate</keyword>
<dbReference type="PANTHER" id="PTHR11879:SF22">
    <property type="entry name" value="ASPARTATE AMINOTRANSFERASE, MITOCHONDRIAL"/>
    <property type="match status" value="1"/>
</dbReference>
<proteinExistence type="inferred from homology"/>
<dbReference type="GO" id="GO:0033585">
    <property type="term" value="P:L-phenylalanine biosynthetic process from chorismate via phenylpyruvate"/>
    <property type="evidence" value="ECO:0007669"/>
    <property type="project" value="TreeGrafter"/>
</dbReference>
<dbReference type="EMBL" id="AUZX01013896">
    <property type="protein sequence ID" value="EQD34148.1"/>
    <property type="molecule type" value="Genomic_DNA"/>
</dbReference>
<dbReference type="Gene3D" id="3.90.1150.10">
    <property type="entry name" value="Aspartate Aminotransferase, domain 1"/>
    <property type="match status" value="1"/>
</dbReference>